<dbReference type="EnsemblPlants" id="Zm00001eb341470_T001">
    <property type="protein sequence ID" value="Zm00001eb341470_P001"/>
    <property type="gene ID" value="Zm00001eb341470"/>
</dbReference>
<evidence type="ECO:0000313" key="2">
    <source>
        <dbReference type="Proteomes" id="UP000007305"/>
    </source>
</evidence>
<keyword evidence="2" id="KW-1185">Reference proteome</keyword>
<protein>
    <submittedName>
        <fullName evidence="1">Uncharacterized protein</fullName>
    </submittedName>
</protein>
<dbReference type="AlphaFoldDB" id="A0A804UG07"/>
<sequence length="89" mass="9806">MLRSSHYRVESAEGRHLVRAPLCPFGANTETSGAWRTSIERNGRMEGERRNSAAMARRRASYGAPVPPPCFVQCVGGSPSSWWESSGPR</sequence>
<dbReference type="Gramene" id="Zm00001eb341470_T001">
    <property type="protein sequence ID" value="Zm00001eb341470_P001"/>
    <property type="gene ID" value="Zm00001eb341470"/>
</dbReference>
<dbReference type="Proteomes" id="UP000007305">
    <property type="component" value="Chromosome 8"/>
</dbReference>
<reference evidence="2" key="1">
    <citation type="journal article" date="2009" name="Science">
        <title>The B73 maize genome: complexity, diversity, and dynamics.</title>
        <authorList>
            <person name="Schnable P.S."/>
            <person name="Ware D."/>
            <person name="Fulton R.S."/>
            <person name="Stein J.C."/>
            <person name="Wei F."/>
            <person name="Pasternak S."/>
            <person name="Liang C."/>
            <person name="Zhang J."/>
            <person name="Fulton L."/>
            <person name="Graves T.A."/>
            <person name="Minx P."/>
            <person name="Reily A.D."/>
            <person name="Courtney L."/>
            <person name="Kruchowski S.S."/>
            <person name="Tomlinson C."/>
            <person name="Strong C."/>
            <person name="Delehaunty K."/>
            <person name="Fronick C."/>
            <person name="Courtney B."/>
            <person name="Rock S.M."/>
            <person name="Belter E."/>
            <person name="Du F."/>
            <person name="Kim K."/>
            <person name="Abbott R.M."/>
            <person name="Cotton M."/>
            <person name="Levy A."/>
            <person name="Marchetto P."/>
            <person name="Ochoa K."/>
            <person name="Jackson S.M."/>
            <person name="Gillam B."/>
            <person name="Chen W."/>
            <person name="Yan L."/>
            <person name="Higginbotham J."/>
            <person name="Cardenas M."/>
            <person name="Waligorski J."/>
            <person name="Applebaum E."/>
            <person name="Phelps L."/>
            <person name="Falcone J."/>
            <person name="Kanchi K."/>
            <person name="Thane T."/>
            <person name="Scimone A."/>
            <person name="Thane N."/>
            <person name="Henke J."/>
            <person name="Wang T."/>
            <person name="Ruppert J."/>
            <person name="Shah N."/>
            <person name="Rotter K."/>
            <person name="Hodges J."/>
            <person name="Ingenthron E."/>
            <person name="Cordes M."/>
            <person name="Kohlberg S."/>
            <person name="Sgro J."/>
            <person name="Delgado B."/>
            <person name="Mead K."/>
            <person name="Chinwalla A."/>
            <person name="Leonard S."/>
            <person name="Crouse K."/>
            <person name="Collura K."/>
            <person name="Kudrna D."/>
            <person name="Currie J."/>
            <person name="He R."/>
            <person name="Angelova A."/>
            <person name="Rajasekar S."/>
            <person name="Mueller T."/>
            <person name="Lomeli R."/>
            <person name="Scara G."/>
            <person name="Ko A."/>
            <person name="Delaney K."/>
            <person name="Wissotski M."/>
            <person name="Lopez G."/>
            <person name="Campos D."/>
            <person name="Braidotti M."/>
            <person name="Ashley E."/>
            <person name="Golser W."/>
            <person name="Kim H."/>
            <person name="Lee S."/>
            <person name="Lin J."/>
            <person name="Dujmic Z."/>
            <person name="Kim W."/>
            <person name="Talag J."/>
            <person name="Zuccolo A."/>
            <person name="Fan C."/>
            <person name="Sebastian A."/>
            <person name="Kramer M."/>
            <person name="Spiegel L."/>
            <person name="Nascimento L."/>
            <person name="Zutavern T."/>
            <person name="Miller B."/>
            <person name="Ambroise C."/>
            <person name="Muller S."/>
            <person name="Spooner W."/>
            <person name="Narechania A."/>
            <person name="Ren L."/>
            <person name="Wei S."/>
            <person name="Kumari S."/>
            <person name="Faga B."/>
            <person name="Levy M.J."/>
            <person name="McMahan L."/>
            <person name="Van Buren P."/>
            <person name="Vaughn M.W."/>
            <person name="Ying K."/>
            <person name="Yeh C.-T."/>
            <person name="Emrich S.J."/>
            <person name="Jia Y."/>
            <person name="Kalyanaraman A."/>
            <person name="Hsia A.-P."/>
            <person name="Barbazuk W.B."/>
            <person name="Baucom R.S."/>
            <person name="Brutnell T.P."/>
            <person name="Carpita N.C."/>
            <person name="Chaparro C."/>
            <person name="Chia J.-M."/>
            <person name="Deragon J.-M."/>
            <person name="Estill J.C."/>
            <person name="Fu Y."/>
            <person name="Jeddeloh J.A."/>
            <person name="Han Y."/>
            <person name="Lee H."/>
            <person name="Li P."/>
            <person name="Lisch D.R."/>
            <person name="Liu S."/>
            <person name="Liu Z."/>
            <person name="Nagel D.H."/>
            <person name="McCann M.C."/>
            <person name="SanMiguel P."/>
            <person name="Myers A.M."/>
            <person name="Nettleton D."/>
            <person name="Nguyen J."/>
            <person name="Penning B.W."/>
            <person name="Ponnala L."/>
            <person name="Schneider K.L."/>
            <person name="Schwartz D.C."/>
            <person name="Sharma A."/>
            <person name="Soderlund C."/>
            <person name="Springer N.M."/>
            <person name="Sun Q."/>
            <person name="Wang H."/>
            <person name="Waterman M."/>
            <person name="Westerman R."/>
            <person name="Wolfgruber T.K."/>
            <person name="Yang L."/>
            <person name="Yu Y."/>
            <person name="Zhang L."/>
            <person name="Zhou S."/>
            <person name="Zhu Q."/>
            <person name="Bennetzen J.L."/>
            <person name="Dawe R.K."/>
            <person name="Jiang J."/>
            <person name="Jiang N."/>
            <person name="Presting G.G."/>
            <person name="Wessler S.R."/>
            <person name="Aluru S."/>
            <person name="Martienssen R.A."/>
            <person name="Clifton S.W."/>
            <person name="McCombie W.R."/>
            <person name="Wing R.A."/>
            <person name="Wilson R.K."/>
        </authorList>
    </citation>
    <scope>NUCLEOTIDE SEQUENCE [LARGE SCALE GENOMIC DNA]</scope>
    <source>
        <strain evidence="2">cv. B73</strain>
    </source>
</reference>
<reference evidence="1" key="3">
    <citation type="submission" date="2021-05" db="UniProtKB">
        <authorList>
            <consortium name="EnsemblPlants"/>
        </authorList>
    </citation>
    <scope>IDENTIFICATION</scope>
    <source>
        <strain evidence="1">cv. B73</strain>
    </source>
</reference>
<accession>A0A804UG07</accession>
<proteinExistence type="predicted"/>
<organism evidence="1 2">
    <name type="scientific">Zea mays</name>
    <name type="common">Maize</name>
    <dbReference type="NCBI Taxonomy" id="4577"/>
    <lineage>
        <taxon>Eukaryota</taxon>
        <taxon>Viridiplantae</taxon>
        <taxon>Streptophyta</taxon>
        <taxon>Embryophyta</taxon>
        <taxon>Tracheophyta</taxon>
        <taxon>Spermatophyta</taxon>
        <taxon>Magnoliopsida</taxon>
        <taxon>Liliopsida</taxon>
        <taxon>Poales</taxon>
        <taxon>Poaceae</taxon>
        <taxon>PACMAD clade</taxon>
        <taxon>Panicoideae</taxon>
        <taxon>Andropogonodae</taxon>
        <taxon>Andropogoneae</taxon>
        <taxon>Tripsacinae</taxon>
        <taxon>Zea</taxon>
    </lineage>
</organism>
<evidence type="ECO:0000313" key="1">
    <source>
        <dbReference type="EnsemblPlants" id="Zm00001eb341470_P001"/>
    </source>
</evidence>
<reference evidence="1" key="2">
    <citation type="submission" date="2019-07" db="EMBL/GenBank/DDBJ databases">
        <authorList>
            <person name="Seetharam A."/>
            <person name="Woodhouse M."/>
            <person name="Cannon E."/>
        </authorList>
    </citation>
    <scope>NUCLEOTIDE SEQUENCE [LARGE SCALE GENOMIC DNA]</scope>
    <source>
        <strain evidence="1">cv. B73</strain>
    </source>
</reference>
<name>A0A804UG07_MAIZE</name>
<dbReference type="InParanoid" id="A0A804UG07"/>